<organism evidence="4 5">
    <name type="scientific">Triticum turgidum subsp. durum</name>
    <name type="common">Durum wheat</name>
    <name type="synonym">Triticum durum</name>
    <dbReference type="NCBI Taxonomy" id="4567"/>
    <lineage>
        <taxon>Eukaryota</taxon>
        <taxon>Viridiplantae</taxon>
        <taxon>Streptophyta</taxon>
        <taxon>Embryophyta</taxon>
        <taxon>Tracheophyta</taxon>
        <taxon>Spermatophyta</taxon>
        <taxon>Magnoliopsida</taxon>
        <taxon>Liliopsida</taxon>
        <taxon>Poales</taxon>
        <taxon>Poaceae</taxon>
        <taxon>BOP clade</taxon>
        <taxon>Pooideae</taxon>
        <taxon>Triticodae</taxon>
        <taxon>Triticeae</taxon>
        <taxon>Triticinae</taxon>
        <taxon>Triticum</taxon>
    </lineage>
</organism>
<proteinExistence type="inferred from homology"/>
<gene>
    <name evidence="4" type="ORF">TRITD_1Av1G199020</name>
</gene>
<evidence type="ECO:0000256" key="1">
    <source>
        <dbReference type="ARBA" id="ARBA00006484"/>
    </source>
</evidence>
<dbReference type="PANTHER" id="PTHR48107">
    <property type="entry name" value="NADPH-DEPENDENT ALDEHYDE REDUCTASE-LIKE PROTEIN, CHLOROPLASTIC-RELATED"/>
    <property type="match status" value="1"/>
</dbReference>
<dbReference type="InterPro" id="IPR036291">
    <property type="entry name" value="NAD(P)-bd_dom_sf"/>
</dbReference>
<evidence type="ECO:0000313" key="5">
    <source>
        <dbReference type="Proteomes" id="UP000324705"/>
    </source>
</evidence>
<evidence type="ECO:0000313" key="4">
    <source>
        <dbReference type="EMBL" id="VAH09466.1"/>
    </source>
</evidence>
<comment type="similarity">
    <text evidence="1">Belongs to the short-chain dehydrogenases/reductases (SDR) family.</text>
</comment>
<dbReference type="InterPro" id="IPR057326">
    <property type="entry name" value="KR_dom"/>
</dbReference>
<keyword evidence="5" id="KW-1185">Reference proteome</keyword>
<dbReference type="PANTHER" id="PTHR48107:SF12">
    <property type="entry name" value="NAD DEPENDENT EPIMERASE_DEHYDRATASE FAMILY PROTEIN, EXPRESSED"/>
    <property type="match status" value="1"/>
</dbReference>
<feature type="domain" description="Ketoreductase" evidence="3">
    <location>
        <begin position="20"/>
        <end position="207"/>
    </location>
</feature>
<dbReference type="AlphaFoldDB" id="A0A9R0QGD6"/>
<dbReference type="Gramene" id="TRITD1Av1G199020.1">
    <property type="protein sequence ID" value="TRITD1Av1G199020.1"/>
    <property type="gene ID" value="TRITD1Av1G199020"/>
</dbReference>
<protein>
    <recommendedName>
        <fullName evidence="3">Ketoreductase domain-containing protein</fullName>
    </recommendedName>
</protein>
<accession>A0A9R0QGD6</accession>
<dbReference type="Pfam" id="PF13561">
    <property type="entry name" value="adh_short_C2"/>
    <property type="match status" value="1"/>
</dbReference>
<dbReference type="FunFam" id="3.40.50.720:FF:000084">
    <property type="entry name" value="Short-chain dehydrogenase reductase"/>
    <property type="match status" value="1"/>
</dbReference>
<reference evidence="4 5" key="1">
    <citation type="submission" date="2017-09" db="EMBL/GenBank/DDBJ databases">
        <authorList>
            <consortium name="International Durum Wheat Genome Sequencing Consortium (IDWGSC)"/>
            <person name="Milanesi L."/>
        </authorList>
    </citation>
    <scope>NUCLEOTIDE SEQUENCE [LARGE SCALE GENOMIC DNA]</scope>
    <source>
        <strain evidence="5">cv. Svevo</strain>
    </source>
</reference>
<evidence type="ECO:0000259" key="3">
    <source>
        <dbReference type="SMART" id="SM00822"/>
    </source>
</evidence>
<dbReference type="Gene3D" id="3.40.50.720">
    <property type="entry name" value="NAD(P)-binding Rossmann-like Domain"/>
    <property type="match status" value="1"/>
</dbReference>
<dbReference type="EMBL" id="LT934111">
    <property type="protein sequence ID" value="VAH09466.1"/>
    <property type="molecule type" value="Genomic_DNA"/>
</dbReference>
<name>A0A9R0QGD6_TRITD</name>
<dbReference type="GO" id="GO:0016614">
    <property type="term" value="F:oxidoreductase activity, acting on CH-OH group of donors"/>
    <property type="evidence" value="ECO:0007669"/>
    <property type="project" value="UniProtKB-ARBA"/>
</dbReference>
<sequence length="267" mass="27033">MAANAVPSETAPAPLPLDGRVALVTGGSRGIGREVSSHLAALGARVLINYASDSASAAALTLELNSRGGGGGLRAVAAQADVSDPAAVRALFDRAEEAFGSPPHVVVACAGLLNPKYPALADTTVEDFDAMFAVNVRGTFLVCREAANRVPAGGGGRIVTFSSSIMGTLLPGYAAYTATNGAVEAMTRILAKEVAAKGITANVVAPGPVRTELFLAGKDKAFLKRVEAQSMGRIAETTDVAPVVAFLASDAAGWVNGQVIRVNGGFA</sequence>
<keyword evidence="2" id="KW-0560">Oxidoreductase</keyword>
<dbReference type="OMA" id="VGQRAWP"/>
<dbReference type="PRINTS" id="PR00081">
    <property type="entry name" value="GDHRDH"/>
</dbReference>
<dbReference type="Proteomes" id="UP000324705">
    <property type="component" value="Chromosome 1A"/>
</dbReference>
<dbReference type="InterPro" id="IPR002347">
    <property type="entry name" value="SDR_fam"/>
</dbReference>
<dbReference type="SUPFAM" id="SSF51735">
    <property type="entry name" value="NAD(P)-binding Rossmann-fold domains"/>
    <property type="match status" value="1"/>
</dbReference>
<dbReference type="SMART" id="SM00822">
    <property type="entry name" value="PKS_KR"/>
    <property type="match status" value="1"/>
</dbReference>
<evidence type="ECO:0000256" key="2">
    <source>
        <dbReference type="ARBA" id="ARBA00023002"/>
    </source>
</evidence>